<dbReference type="Proteomes" id="UP000766486">
    <property type="component" value="Unassembled WGS sequence"/>
</dbReference>
<gene>
    <name evidence="2" type="ORF">CLO192961_LOCUS98209</name>
</gene>
<feature type="region of interest" description="Disordered" evidence="1">
    <location>
        <begin position="309"/>
        <end position="347"/>
    </location>
</feature>
<accession>A0ABY6TYK0</accession>
<reference evidence="2 3" key="1">
    <citation type="submission" date="2019-06" db="EMBL/GenBank/DDBJ databases">
        <authorList>
            <person name="Broberg M."/>
        </authorList>
    </citation>
    <scope>NUCLEOTIDE SEQUENCE [LARGE SCALE GENOMIC DNA]</scope>
</reference>
<proteinExistence type="predicted"/>
<protein>
    <submittedName>
        <fullName evidence="2">Uncharacterized protein</fullName>
    </submittedName>
</protein>
<feature type="region of interest" description="Disordered" evidence="1">
    <location>
        <begin position="72"/>
        <end position="96"/>
    </location>
</feature>
<evidence type="ECO:0000313" key="2">
    <source>
        <dbReference type="EMBL" id="VUC22951.1"/>
    </source>
</evidence>
<evidence type="ECO:0000313" key="3">
    <source>
        <dbReference type="Proteomes" id="UP000766486"/>
    </source>
</evidence>
<comment type="caution">
    <text evidence="2">The sequence shown here is derived from an EMBL/GenBank/DDBJ whole genome shotgun (WGS) entry which is preliminary data.</text>
</comment>
<sequence>MAAHRNQMLTPGQVKALDEAIRVASEMHGPFKDDEAIVQFLRPLLEDQHKALRQELHMRHAYNIHKAAIKESMPPTGLPKADYDRQPTTTDPAQPEDLPIILDRSKRHLITIKPPGSKGGHGMCALRCQNTSNFISVEAMRKRRLHVQAGMAYKCVWTCSELDDVTRVGTFKAVSQLGADVAFGVNWLGDYPAPGTVIRMGTSLATCKYSPRGKVKPQRQQVYPETLASTDNDEDLEPALTFIELFAVSMKLMQGFMEQRSSSPGESASRQGPIDRRECLEVLRTIRELLVPSLKGLLDHNKPGTAMSRQAQLLNPSCDSPPPTPQTKRPASDPLPGHQAKRIRELS</sequence>
<name>A0ABY6TYK0_BIOOC</name>
<dbReference type="EMBL" id="CABFNS010000698">
    <property type="protein sequence ID" value="VUC22951.1"/>
    <property type="molecule type" value="Genomic_DNA"/>
</dbReference>
<organism evidence="2 3">
    <name type="scientific">Bionectria ochroleuca</name>
    <name type="common">Gliocladium roseum</name>
    <dbReference type="NCBI Taxonomy" id="29856"/>
    <lineage>
        <taxon>Eukaryota</taxon>
        <taxon>Fungi</taxon>
        <taxon>Dikarya</taxon>
        <taxon>Ascomycota</taxon>
        <taxon>Pezizomycotina</taxon>
        <taxon>Sordariomycetes</taxon>
        <taxon>Hypocreomycetidae</taxon>
        <taxon>Hypocreales</taxon>
        <taxon>Bionectriaceae</taxon>
        <taxon>Clonostachys</taxon>
    </lineage>
</organism>
<feature type="compositionally biased region" description="Polar residues" evidence="1">
    <location>
        <begin position="309"/>
        <end position="318"/>
    </location>
</feature>
<evidence type="ECO:0000256" key="1">
    <source>
        <dbReference type="SAM" id="MobiDB-lite"/>
    </source>
</evidence>
<keyword evidence="3" id="KW-1185">Reference proteome</keyword>